<name>A0A560JDC9_9BRAD</name>
<accession>A0A560JDC9</accession>
<keyword evidence="2" id="KW-1185">Reference proteome</keyword>
<dbReference type="AlphaFoldDB" id="A0A560JDC9"/>
<evidence type="ECO:0000313" key="1">
    <source>
        <dbReference type="EMBL" id="TWB68977.1"/>
    </source>
</evidence>
<reference evidence="1 2" key="1">
    <citation type="submission" date="2019-06" db="EMBL/GenBank/DDBJ databases">
        <title>Genomic Encyclopedia of Type Strains, Phase IV (KMG-V): Genome sequencing to study the core and pangenomes of soil and plant-associated prokaryotes.</title>
        <authorList>
            <person name="Whitman W."/>
        </authorList>
    </citation>
    <scope>NUCLEOTIDE SEQUENCE [LARGE SCALE GENOMIC DNA]</scope>
    <source>
        <strain evidence="1 2">BR 10556</strain>
    </source>
</reference>
<comment type="caution">
    <text evidence="1">The sequence shown here is derived from an EMBL/GenBank/DDBJ whole genome shotgun (WGS) entry which is preliminary data.</text>
</comment>
<dbReference type="EMBL" id="VITW01000010">
    <property type="protein sequence ID" value="TWB68977.1"/>
    <property type="molecule type" value="Genomic_DNA"/>
</dbReference>
<dbReference type="Proteomes" id="UP000315914">
    <property type="component" value="Unassembled WGS sequence"/>
</dbReference>
<organism evidence="1 2">
    <name type="scientific">Bradyrhizobium sacchari</name>
    <dbReference type="NCBI Taxonomy" id="1399419"/>
    <lineage>
        <taxon>Bacteria</taxon>
        <taxon>Pseudomonadati</taxon>
        <taxon>Pseudomonadota</taxon>
        <taxon>Alphaproteobacteria</taxon>
        <taxon>Hyphomicrobiales</taxon>
        <taxon>Nitrobacteraceae</taxon>
        <taxon>Bradyrhizobium</taxon>
    </lineage>
</organism>
<sequence>MRVTAVSAVIPGHAKREPGIHSHGIVFGEDWQRRVFAKPLPVVMGPGLALARPGTTGAIETRPRGNDYRWKTPSRSLPMRLRFPRPILTVAWAANSIE</sequence>
<evidence type="ECO:0000313" key="2">
    <source>
        <dbReference type="Proteomes" id="UP000315914"/>
    </source>
</evidence>
<gene>
    <name evidence="1" type="ORF">FBZ95_11097</name>
</gene>
<proteinExistence type="predicted"/>
<protein>
    <submittedName>
        <fullName evidence="1">Uncharacterized protein</fullName>
    </submittedName>
</protein>